<protein>
    <recommendedName>
        <fullName evidence="6 7">Large ribosomal subunit protein uL3</fullName>
    </recommendedName>
</protein>
<dbReference type="NCBIfam" id="TIGR03625">
    <property type="entry name" value="L3_bact"/>
    <property type="match status" value="1"/>
</dbReference>
<dbReference type="SUPFAM" id="SSF50447">
    <property type="entry name" value="Translation proteins"/>
    <property type="match status" value="1"/>
</dbReference>
<comment type="caution">
    <text evidence="10">The sequence shown here is derived from an EMBL/GenBank/DDBJ whole genome shotgun (WGS) entry which is preliminary data.</text>
</comment>
<evidence type="ECO:0000313" key="11">
    <source>
        <dbReference type="Proteomes" id="UP001239462"/>
    </source>
</evidence>
<evidence type="ECO:0000256" key="8">
    <source>
        <dbReference type="RuleBase" id="RU003905"/>
    </source>
</evidence>
<evidence type="ECO:0000256" key="1">
    <source>
        <dbReference type="ARBA" id="ARBA00006540"/>
    </source>
</evidence>
<dbReference type="Gene3D" id="2.40.30.10">
    <property type="entry name" value="Translation factors"/>
    <property type="match status" value="1"/>
</dbReference>
<evidence type="ECO:0000256" key="2">
    <source>
        <dbReference type="ARBA" id="ARBA00022730"/>
    </source>
</evidence>
<keyword evidence="5 7" id="KW-0687">Ribonucleoprotein</keyword>
<comment type="subunit">
    <text evidence="7 9">Part of the 50S ribosomal subunit. Forms a cluster with proteins L14 and L19.</text>
</comment>
<accession>A0ABT7PSN6</accession>
<name>A0ABT7PSN6_9BACT</name>
<comment type="function">
    <text evidence="7 9">One of the primary rRNA binding proteins, it binds directly near the 3'-end of the 23S rRNA, where it nucleates assembly of the 50S subunit.</text>
</comment>
<organism evidence="10 11">
    <name type="scientific">Roseiconus lacunae</name>
    <dbReference type="NCBI Taxonomy" id="2605694"/>
    <lineage>
        <taxon>Bacteria</taxon>
        <taxon>Pseudomonadati</taxon>
        <taxon>Planctomycetota</taxon>
        <taxon>Planctomycetia</taxon>
        <taxon>Pirellulales</taxon>
        <taxon>Pirellulaceae</taxon>
        <taxon>Roseiconus</taxon>
    </lineage>
</organism>
<dbReference type="InterPro" id="IPR000597">
    <property type="entry name" value="Ribosomal_uL3"/>
</dbReference>
<comment type="similarity">
    <text evidence="1 7 8">Belongs to the universal ribosomal protein uL3 family.</text>
</comment>
<reference evidence="10 11" key="1">
    <citation type="submission" date="2023-06" db="EMBL/GenBank/DDBJ databases">
        <title>Roseiconus lacunae JC819 isolated from Gulf of Mannar region, Tamil Nadu.</title>
        <authorList>
            <person name="Pk S."/>
            <person name="Ch S."/>
            <person name="Ch V.R."/>
        </authorList>
    </citation>
    <scope>NUCLEOTIDE SEQUENCE [LARGE SCALE GENOMIC DNA]</scope>
    <source>
        <strain evidence="10 11">JC819</strain>
    </source>
</reference>
<dbReference type="PROSITE" id="PS00474">
    <property type="entry name" value="RIBOSOMAL_L3"/>
    <property type="match status" value="1"/>
</dbReference>
<dbReference type="Pfam" id="PF00297">
    <property type="entry name" value="Ribosomal_L3"/>
    <property type="match status" value="1"/>
</dbReference>
<gene>
    <name evidence="7 10" type="primary">rplC</name>
    <name evidence="10" type="ORF">QTN89_27810</name>
</gene>
<dbReference type="PANTHER" id="PTHR11229:SF16">
    <property type="entry name" value="LARGE RIBOSOMAL SUBUNIT PROTEIN UL3C"/>
    <property type="match status" value="1"/>
</dbReference>
<keyword evidence="3 7" id="KW-0694">RNA-binding</keyword>
<evidence type="ECO:0000256" key="7">
    <source>
        <dbReference type="HAMAP-Rule" id="MF_01325"/>
    </source>
</evidence>
<evidence type="ECO:0000256" key="4">
    <source>
        <dbReference type="ARBA" id="ARBA00022980"/>
    </source>
</evidence>
<dbReference type="EMBL" id="JASZZN010000035">
    <property type="protein sequence ID" value="MDM4019294.1"/>
    <property type="molecule type" value="Genomic_DNA"/>
</dbReference>
<keyword evidence="4 7" id="KW-0689">Ribosomal protein</keyword>
<dbReference type="InterPro" id="IPR019927">
    <property type="entry name" value="Ribosomal_uL3_bac/org-type"/>
</dbReference>
<evidence type="ECO:0000256" key="3">
    <source>
        <dbReference type="ARBA" id="ARBA00022884"/>
    </source>
</evidence>
<keyword evidence="2 7" id="KW-0699">rRNA-binding</keyword>
<dbReference type="Gene3D" id="3.30.160.810">
    <property type="match status" value="1"/>
</dbReference>
<evidence type="ECO:0000256" key="6">
    <source>
        <dbReference type="ARBA" id="ARBA00035243"/>
    </source>
</evidence>
<dbReference type="InterPro" id="IPR009000">
    <property type="entry name" value="Transl_B-barrel_sf"/>
</dbReference>
<dbReference type="GO" id="GO:0005840">
    <property type="term" value="C:ribosome"/>
    <property type="evidence" value="ECO:0007669"/>
    <property type="project" value="UniProtKB-KW"/>
</dbReference>
<dbReference type="Proteomes" id="UP001239462">
    <property type="component" value="Unassembled WGS sequence"/>
</dbReference>
<dbReference type="HAMAP" id="MF_01325_B">
    <property type="entry name" value="Ribosomal_uL3_B"/>
    <property type="match status" value="1"/>
</dbReference>
<dbReference type="RefSeq" id="WP_230775481.1">
    <property type="nucleotide sequence ID" value="NZ_CP141221.1"/>
</dbReference>
<dbReference type="PANTHER" id="PTHR11229">
    <property type="entry name" value="50S RIBOSOMAL PROTEIN L3"/>
    <property type="match status" value="1"/>
</dbReference>
<evidence type="ECO:0000313" key="10">
    <source>
        <dbReference type="EMBL" id="MDM4019294.1"/>
    </source>
</evidence>
<evidence type="ECO:0000256" key="5">
    <source>
        <dbReference type="ARBA" id="ARBA00023274"/>
    </source>
</evidence>
<sequence length="217" mass="23603">MTQIYKEDGSVVPVTVVQAGPCNVLQIRSLERDGYAAVQLGFEDKPRRLAPRSERGHVAKLDSKRAKKRTEAGVELVEKAGCEPQRFIREFRGESDLSVGNQVTVDVFEGVTRVDITGTSKGRGYAGVMKRHNFSGQRASHGVKKVHRHAGGTGCSASPSRVFKGRRMAGQYGNAKVTTRNLELVKIVPEDNLLLIRGAVPGPNGGLVSIRQTNKVK</sequence>
<dbReference type="InterPro" id="IPR019926">
    <property type="entry name" value="Ribosomal_uL3_CS"/>
</dbReference>
<keyword evidence="11" id="KW-1185">Reference proteome</keyword>
<evidence type="ECO:0000256" key="9">
    <source>
        <dbReference type="RuleBase" id="RU003906"/>
    </source>
</evidence>
<proteinExistence type="inferred from homology"/>